<dbReference type="InterPro" id="IPR028994">
    <property type="entry name" value="Integrin_alpha_N"/>
</dbReference>
<dbReference type="SUPFAM" id="SSF69318">
    <property type="entry name" value="Integrin alpha N-terminal domain"/>
    <property type="match status" value="1"/>
</dbReference>
<dbReference type="Pfam" id="PF22301">
    <property type="entry name" value="AUDH_beta_propeller"/>
    <property type="match status" value="1"/>
</dbReference>
<dbReference type="Proteomes" id="UP000620124">
    <property type="component" value="Unassembled WGS sequence"/>
</dbReference>
<sequence>MPLSAQSNLDIRKSDEKEVVVATPLPDGYWLQAFHFQKSSAFPDLIGYGLGFAEKPAAIKLFINPTNSGSSGWKVTEIQSLDFPVGMTYADLTGDGYNDIIICDRYGPGMTDLWDAQTKDGGRIQWLRNPGNSTEVRSWTAHHIGNSTGMHRQVPIIASVALLVILSDVSVAGHFTDSAHTQVIGFPVISASNDLSSPAPVILYTPAYGSDPSKGPNSWSYAIIFPSQFRLIHDVKVLPETNGTLDMILVAGKEGIVLLWFNRSNQKWEYRIVGTGIPQASGLRFWGSGSFDIVRLGDDPVGYIATCEAFHGNIVCVYTKPQNSTKGAASLKENIWTRHVIDDFGPLSAVEQTGTIHHVAAINLPTGAGDSFAIACMGGT</sequence>
<dbReference type="InterPro" id="IPR054583">
    <property type="entry name" value="Beta-prop_AUDH"/>
</dbReference>
<protein>
    <submittedName>
        <fullName evidence="2">Aldos-2-ulose dehydratase</fullName>
    </submittedName>
</protein>
<organism evidence="2 3">
    <name type="scientific">Mycena venus</name>
    <dbReference type="NCBI Taxonomy" id="2733690"/>
    <lineage>
        <taxon>Eukaryota</taxon>
        <taxon>Fungi</taxon>
        <taxon>Dikarya</taxon>
        <taxon>Basidiomycota</taxon>
        <taxon>Agaricomycotina</taxon>
        <taxon>Agaricomycetes</taxon>
        <taxon>Agaricomycetidae</taxon>
        <taxon>Agaricales</taxon>
        <taxon>Marasmiineae</taxon>
        <taxon>Mycenaceae</taxon>
        <taxon>Mycena</taxon>
    </lineage>
</organism>
<dbReference type="EMBL" id="JACAZI010000008">
    <property type="protein sequence ID" value="KAF7354080.1"/>
    <property type="molecule type" value="Genomic_DNA"/>
</dbReference>
<name>A0A8H6Y9K8_9AGAR</name>
<dbReference type="OrthoDB" id="5378718at2759"/>
<evidence type="ECO:0000259" key="1">
    <source>
        <dbReference type="Pfam" id="PF22301"/>
    </source>
</evidence>
<evidence type="ECO:0000313" key="2">
    <source>
        <dbReference type="EMBL" id="KAF7354080.1"/>
    </source>
</evidence>
<keyword evidence="3" id="KW-1185">Reference proteome</keyword>
<comment type="caution">
    <text evidence="2">The sequence shown here is derived from an EMBL/GenBank/DDBJ whole genome shotgun (WGS) entry which is preliminary data.</text>
</comment>
<proteinExistence type="predicted"/>
<feature type="domain" description="Aldos-2-ulose dehydratase beta-propeller" evidence="1">
    <location>
        <begin position="121"/>
        <end position="320"/>
    </location>
</feature>
<gene>
    <name evidence="2" type="ORF">MVEN_01095400</name>
</gene>
<evidence type="ECO:0000313" key="3">
    <source>
        <dbReference type="Proteomes" id="UP000620124"/>
    </source>
</evidence>
<dbReference type="AlphaFoldDB" id="A0A8H6Y9K8"/>
<reference evidence="2" key="1">
    <citation type="submission" date="2020-05" db="EMBL/GenBank/DDBJ databases">
        <title>Mycena genomes resolve the evolution of fungal bioluminescence.</title>
        <authorList>
            <person name="Tsai I.J."/>
        </authorList>
    </citation>
    <scope>NUCLEOTIDE SEQUENCE</scope>
    <source>
        <strain evidence="2">CCC161011</strain>
    </source>
</reference>
<accession>A0A8H6Y9K8</accession>